<proteinExistence type="predicted"/>
<dbReference type="OrthoDB" id="3174166at2"/>
<dbReference type="NCBIfam" id="NF041212">
    <property type="entry name" value="Uxx_star"/>
    <property type="match status" value="1"/>
</dbReference>
<dbReference type="EMBL" id="FOOX01000005">
    <property type="protein sequence ID" value="SFG50793.1"/>
    <property type="molecule type" value="Genomic_DNA"/>
</dbReference>
<evidence type="ECO:0000313" key="2">
    <source>
        <dbReference type="EMBL" id="SFG50793.1"/>
    </source>
</evidence>
<dbReference type="STRING" id="341036.SAMN05660649_01875"/>
<dbReference type="AlphaFoldDB" id="A0A1I2SE99"/>
<gene>
    <name evidence="2" type="ORF">SAMN05660649_01875</name>
</gene>
<dbReference type="InterPro" id="IPR036249">
    <property type="entry name" value="Thioredoxin-like_sf"/>
</dbReference>
<organism evidence="2 3">
    <name type="scientific">Desulfotruncus arcticus DSM 17038</name>
    <dbReference type="NCBI Taxonomy" id="1121424"/>
    <lineage>
        <taxon>Bacteria</taxon>
        <taxon>Bacillati</taxon>
        <taxon>Bacillota</taxon>
        <taxon>Clostridia</taxon>
        <taxon>Eubacteriales</taxon>
        <taxon>Desulfallaceae</taxon>
        <taxon>Desulfotruncus</taxon>
    </lineage>
</organism>
<dbReference type="CDD" id="cd02976">
    <property type="entry name" value="NrdH"/>
    <property type="match status" value="1"/>
</dbReference>
<dbReference type="RefSeq" id="WP_092470932.1">
    <property type="nucleotide sequence ID" value="NZ_FOOX01000005.1"/>
</dbReference>
<dbReference type="Pfam" id="PF00462">
    <property type="entry name" value="Glutaredoxin"/>
    <property type="match status" value="1"/>
</dbReference>
<dbReference type="InterPro" id="IPR002109">
    <property type="entry name" value="Glutaredoxin"/>
</dbReference>
<accession>A0A1I2SE99</accession>
<evidence type="ECO:0000259" key="1">
    <source>
        <dbReference type="Pfam" id="PF00462"/>
    </source>
</evidence>
<sequence length="71" mass="7690">MSETIIYTKTGCPYCQKALADYRAKGISFKEINTSEDVAAKLLVREKYGATKVPVIVRDGKLISTGYNGGG</sequence>
<dbReference type="SUPFAM" id="SSF52833">
    <property type="entry name" value="Thioredoxin-like"/>
    <property type="match status" value="1"/>
</dbReference>
<dbReference type="Gene3D" id="3.40.30.10">
    <property type="entry name" value="Glutaredoxin"/>
    <property type="match status" value="1"/>
</dbReference>
<protein>
    <submittedName>
        <fullName evidence="2">Glutaredoxin 3</fullName>
    </submittedName>
</protein>
<dbReference type="PROSITE" id="PS51354">
    <property type="entry name" value="GLUTAREDOXIN_2"/>
    <property type="match status" value="1"/>
</dbReference>
<feature type="domain" description="Glutaredoxin" evidence="1">
    <location>
        <begin position="5"/>
        <end position="63"/>
    </location>
</feature>
<reference evidence="3" key="1">
    <citation type="submission" date="2016-10" db="EMBL/GenBank/DDBJ databases">
        <authorList>
            <person name="Varghese N."/>
            <person name="Submissions S."/>
        </authorList>
    </citation>
    <scope>NUCLEOTIDE SEQUENCE [LARGE SCALE GENOMIC DNA]</scope>
    <source>
        <strain evidence="3">DSM 17038</strain>
    </source>
</reference>
<keyword evidence="3" id="KW-1185">Reference proteome</keyword>
<name>A0A1I2SE99_9FIRM</name>
<dbReference type="Proteomes" id="UP000199337">
    <property type="component" value="Unassembled WGS sequence"/>
</dbReference>
<evidence type="ECO:0000313" key="3">
    <source>
        <dbReference type="Proteomes" id="UP000199337"/>
    </source>
</evidence>